<reference evidence="1 2" key="1">
    <citation type="submission" date="2020-01" db="EMBL/GenBank/DDBJ databases">
        <title>A novel Bacillus sp. from Pasinler.</title>
        <authorList>
            <person name="Adiguzel A."/>
            <person name="Ay H."/>
            <person name="Baltaci M.O."/>
        </authorList>
    </citation>
    <scope>NUCLEOTIDE SEQUENCE [LARGE SCALE GENOMIC DNA]</scope>
    <source>
        <strain evidence="1 2">P1</strain>
    </source>
</reference>
<dbReference type="RefSeq" id="WP_161919655.1">
    <property type="nucleotide sequence ID" value="NZ_JAACYS010000009.1"/>
</dbReference>
<keyword evidence="2" id="KW-1185">Reference proteome</keyword>
<organism evidence="1 2">
    <name type="scientific">Pallidibacillus pasinlerensis</name>
    <dbReference type="NCBI Taxonomy" id="2703818"/>
    <lineage>
        <taxon>Bacteria</taxon>
        <taxon>Bacillati</taxon>
        <taxon>Bacillota</taxon>
        <taxon>Bacilli</taxon>
        <taxon>Bacillales</taxon>
        <taxon>Bacillaceae</taxon>
        <taxon>Pallidibacillus</taxon>
    </lineage>
</organism>
<dbReference type="EMBL" id="JAACYS010000009">
    <property type="protein sequence ID" value="NCU16820.1"/>
    <property type="molecule type" value="Genomic_DNA"/>
</dbReference>
<gene>
    <name evidence="1" type="ORF">GW534_03400</name>
</gene>
<name>A0ABX0A067_9BACI</name>
<comment type="caution">
    <text evidence="1">The sequence shown here is derived from an EMBL/GenBank/DDBJ whole genome shotgun (WGS) entry which is preliminary data.</text>
</comment>
<proteinExistence type="predicted"/>
<accession>A0ABX0A067</accession>
<protein>
    <submittedName>
        <fullName evidence="1">Uncharacterized protein</fullName>
    </submittedName>
</protein>
<dbReference type="Proteomes" id="UP000743899">
    <property type="component" value="Unassembled WGS sequence"/>
</dbReference>
<sequence length="141" mass="17013">MKINFTKKQMKDLLTLVEAGNWVINSFRDEPIEQYEDLYNYILNAAHQMNMPEVVYDKESDQAYLTHDAEEEIHEFISEYDDYTFWDELALNLAKRDYANEMNVRNDTREEAFLRIIEFEEKYAEEFYKNGLKNLVIKSKK</sequence>
<evidence type="ECO:0000313" key="1">
    <source>
        <dbReference type="EMBL" id="NCU16820.1"/>
    </source>
</evidence>
<evidence type="ECO:0000313" key="2">
    <source>
        <dbReference type="Proteomes" id="UP000743899"/>
    </source>
</evidence>